<comment type="caution">
    <text evidence="1">The sequence shown here is derived from an EMBL/GenBank/DDBJ whole genome shotgun (WGS) entry which is preliminary data.</text>
</comment>
<proteinExistence type="predicted"/>
<accession>A0AA45ARH3</accession>
<organism evidence="1 2">
    <name type="scientific">Verticillium dahliae</name>
    <name type="common">Verticillium wilt</name>
    <dbReference type="NCBI Taxonomy" id="27337"/>
    <lineage>
        <taxon>Eukaryota</taxon>
        <taxon>Fungi</taxon>
        <taxon>Dikarya</taxon>
        <taxon>Ascomycota</taxon>
        <taxon>Pezizomycotina</taxon>
        <taxon>Sordariomycetes</taxon>
        <taxon>Hypocreomycetidae</taxon>
        <taxon>Glomerellales</taxon>
        <taxon>Plectosphaerellaceae</taxon>
        <taxon>Verticillium</taxon>
    </lineage>
</organism>
<name>A0AA45ARH3_VERDA</name>
<reference evidence="1 2" key="1">
    <citation type="submission" date="2017-12" db="EMBL/GenBank/DDBJ databases">
        <title>Comparative genomics yields insights into virulence evolution of Verticillium dahliae.</title>
        <authorList>
            <person name="Fan R."/>
            <person name="Armitage A.D."/>
            <person name="Cascant-Lopez E."/>
            <person name="Sobczyk M."/>
            <person name="Cockerton H.M."/>
            <person name="Harrison R.J."/>
        </authorList>
    </citation>
    <scope>NUCLEOTIDE SEQUENCE [LARGE SCALE GENOMIC DNA]</scope>
    <source>
        <strain evidence="1 2">12008</strain>
    </source>
</reference>
<dbReference type="Proteomes" id="UP000236305">
    <property type="component" value="Unassembled WGS sequence"/>
</dbReference>
<evidence type="ECO:0000313" key="2">
    <source>
        <dbReference type="Proteomes" id="UP000236305"/>
    </source>
</evidence>
<evidence type="ECO:0000313" key="1">
    <source>
        <dbReference type="EMBL" id="PNH36692.1"/>
    </source>
</evidence>
<dbReference type="EMBL" id="MPSH01000001">
    <property type="protein sequence ID" value="PNH36692.1"/>
    <property type="molecule type" value="Genomic_DNA"/>
</dbReference>
<gene>
    <name evidence="1" type="ORF">BJF96_g468</name>
</gene>
<dbReference type="AlphaFoldDB" id="A0AA45ARH3"/>
<protein>
    <submittedName>
        <fullName evidence="1">Uncharacterized protein</fullName>
    </submittedName>
</protein>
<sequence>MAGRGKAGIPHPTPLLPTYVEGHWHLPKPTINGVSPVTGLPSLPLSVRWYKPSHHGGLYRAGSVSGDDG</sequence>